<dbReference type="GO" id="GO:0003847">
    <property type="term" value="F:1-alkyl-2-acetylglycerophosphocholine esterase activity"/>
    <property type="evidence" value="ECO:0007669"/>
    <property type="project" value="TreeGrafter"/>
</dbReference>
<organism evidence="6 7">
    <name type="scientific">Herbaspirillum rubrisubalbicans Os34</name>
    <dbReference type="NCBI Taxonomy" id="1235827"/>
    <lineage>
        <taxon>Bacteria</taxon>
        <taxon>Pseudomonadati</taxon>
        <taxon>Pseudomonadota</taxon>
        <taxon>Betaproteobacteria</taxon>
        <taxon>Burkholderiales</taxon>
        <taxon>Oxalobacteraceae</taxon>
        <taxon>Herbaspirillum</taxon>
    </lineage>
</organism>
<dbReference type="PANTHER" id="PTHR10272:SF0">
    <property type="entry name" value="PLATELET-ACTIVATING FACTOR ACETYLHYDROLASE"/>
    <property type="match status" value="1"/>
</dbReference>
<dbReference type="Proteomes" id="UP000501648">
    <property type="component" value="Chromosome"/>
</dbReference>
<accession>A0A6M3ZS08</accession>
<dbReference type="SUPFAM" id="SSF53474">
    <property type="entry name" value="alpha/beta-Hydrolases"/>
    <property type="match status" value="1"/>
</dbReference>
<dbReference type="PIRSF" id="PIRSF031982">
    <property type="entry name" value="UCP031982_abhydr"/>
    <property type="match status" value="1"/>
</dbReference>
<evidence type="ECO:0000256" key="4">
    <source>
        <dbReference type="SAM" id="SignalP"/>
    </source>
</evidence>
<evidence type="ECO:0000313" key="7">
    <source>
        <dbReference type="Proteomes" id="UP000501648"/>
    </source>
</evidence>
<dbReference type="PANTHER" id="PTHR10272">
    <property type="entry name" value="PLATELET-ACTIVATING FACTOR ACETYLHYDROLASE"/>
    <property type="match status" value="1"/>
</dbReference>
<name>A0A6M3ZS08_9BURK</name>
<dbReference type="EMBL" id="CP008956">
    <property type="protein sequence ID" value="QJQ01347.1"/>
    <property type="molecule type" value="Genomic_DNA"/>
</dbReference>
<dbReference type="InterPro" id="IPR029058">
    <property type="entry name" value="AB_hydrolase_fold"/>
</dbReference>
<dbReference type="InterPro" id="IPR016986">
    <property type="entry name" value="UCP031982_abhydr"/>
</dbReference>
<evidence type="ECO:0000259" key="5">
    <source>
        <dbReference type="Pfam" id="PF01738"/>
    </source>
</evidence>
<protein>
    <submittedName>
        <fullName evidence="6">Dienelactone hydrolase</fullName>
    </submittedName>
</protein>
<keyword evidence="2" id="KW-0442">Lipid degradation</keyword>
<evidence type="ECO:0000313" key="6">
    <source>
        <dbReference type="EMBL" id="QJQ01347.1"/>
    </source>
</evidence>
<dbReference type="RefSeq" id="WP_017453583.1">
    <property type="nucleotide sequence ID" value="NZ_CP008956.1"/>
</dbReference>
<feature type="chain" id="PRO_5027027186" evidence="4">
    <location>
        <begin position="23"/>
        <end position="332"/>
    </location>
</feature>
<keyword evidence="4" id="KW-0732">Signal</keyword>
<evidence type="ECO:0000256" key="2">
    <source>
        <dbReference type="ARBA" id="ARBA00022963"/>
    </source>
</evidence>
<evidence type="ECO:0000256" key="1">
    <source>
        <dbReference type="ARBA" id="ARBA00022801"/>
    </source>
</evidence>
<dbReference type="AlphaFoldDB" id="A0A6M3ZS08"/>
<keyword evidence="1 6" id="KW-0378">Hydrolase</keyword>
<gene>
    <name evidence="6" type="ORF">C798_14200</name>
</gene>
<evidence type="ECO:0000256" key="3">
    <source>
        <dbReference type="ARBA" id="ARBA00023098"/>
    </source>
</evidence>
<dbReference type="InterPro" id="IPR002925">
    <property type="entry name" value="Dienelactn_hydro"/>
</dbReference>
<sequence>MKIRLFFSILFLLLLSQRTLSAANPLPFHAGIMRMTVADSVPFEAVVWYPSDAPETPWQAGPYTLEATHNAPLADAVFPVVVLSHGHAGTPFGHRELATRLAREGYIVIAPTHVGDSAGNLDGYKQRRSLIDRPRQANAALKAAFSDGRLRPHMDRTRIGMVGFSAGGYTTLVLAGAVPDFSLAAKYCTAHPEDSSSCGERRSASSAPIELPAEHFKIDYPLKAIVLMDPLAIPFDSAALAAVTMPVLLYRPADATYLPAEPNALALAAGLPGRPQEVVVPGRHFVFLDPCPASFAAQETLLCKDASEVDRVAIHRQLENQIVEFLHKNLQS</sequence>
<proteinExistence type="predicted"/>
<reference evidence="6 7" key="1">
    <citation type="journal article" date="2012" name="J. Bacteriol.">
        <title>Genome sequence of the pathogenic Herbaspirillum seropedicae strain Os34, isolated from rice roots.</title>
        <authorList>
            <person name="Ye W."/>
            <person name="Ye S."/>
            <person name="Liu J."/>
            <person name="Chang S."/>
            <person name="Chen M."/>
            <person name="Zhu B."/>
            <person name="Guo L."/>
            <person name="An Q."/>
        </authorList>
    </citation>
    <scope>NUCLEOTIDE SEQUENCE [LARGE SCALE GENOMIC DNA]</scope>
    <source>
        <strain evidence="6 7">Os34</strain>
    </source>
</reference>
<feature type="domain" description="Dienelactone hydrolase" evidence="5">
    <location>
        <begin position="77"/>
        <end position="189"/>
    </location>
</feature>
<dbReference type="Pfam" id="PF01738">
    <property type="entry name" value="DLH"/>
    <property type="match status" value="1"/>
</dbReference>
<dbReference type="Gene3D" id="3.40.50.1820">
    <property type="entry name" value="alpha/beta hydrolase"/>
    <property type="match status" value="1"/>
</dbReference>
<feature type="signal peptide" evidence="4">
    <location>
        <begin position="1"/>
        <end position="22"/>
    </location>
</feature>
<dbReference type="GO" id="GO:0016042">
    <property type="term" value="P:lipid catabolic process"/>
    <property type="evidence" value="ECO:0007669"/>
    <property type="project" value="UniProtKB-KW"/>
</dbReference>
<keyword evidence="3" id="KW-0443">Lipid metabolism</keyword>